<evidence type="ECO:0000313" key="2">
    <source>
        <dbReference type="EMBL" id="KZM75802.1"/>
    </source>
</evidence>
<dbReference type="InterPro" id="IPR024344">
    <property type="entry name" value="MDMPI_metal-binding"/>
</dbReference>
<dbReference type="NCBIfam" id="TIGR03086">
    <property type="entry name" value="TIGR03086 family metal-binding protein"/>
    <property type="match status" value="1"/>
</dbReference>
<dbReference type="GO" id="GO:0046872">
    <property type="term" value="F:metal ion binding"/>
    <property type="evidence" value="ECO:0007669"/>
    <property type="project" value="InterPro"/>
</dbReference>
<name>A0A161Z9M1_9NOCA</name>
<protein>
    <submittedName>
        <fullName evidence="2">TIGR03086 family protein</fullName>
    </submittedName>
</protein>
<dbReference type="NCBIfam" id="TIGR03083">
    <property type="entry name" value="maleylpyruvate isomerase family mycothiol-dependent enzyme"/>
    <property type="match status" value="1"/>
</dbReference>
<accession>A0A161Z9M1</accession>
<dbReference type="InterPro" id="IPR017520">
    <property type="entry name" value="CHP03086"/>
</dbReference>
<organism evidence="2 3">
    <name type="scientific">Nocardia terpenica</name>
    <dbReference type="NCBI Taxonomy" id="455432"/>
    <lineage>
        <taxon>Bacteria</taxon>
        <taxon>Bacillati</taxon>
        <taxon>Actinomycetota</taxon>
        <taxon>Actinomycetes</taxon>
        <taxon>Mycobacteriales</taxon>
        <taxon>Nocardiaceae</taxon>
        <taxon>Nocardia</taxon>
    </lineage>
</organism>
<dbReference type="InterPro" id="IPR034660">
    <property type="entry name" value="DinB/YfiT-like"/>
</dbReference>
<evidence type="ECO:0000259" key="1">
    <source>
        <dbReference type="Pfam" id="PF11716"/>
    </source>
</evidence>
<keyword evidence="3" id="KW-1185">Reference proteome</keyword>
<feature type="domain" description="Mycothiol-dependent maleylpyruvate isomerase metal-binding" evidence="1">
    <location>
        <begin position="11"/>
        <end position="133"/>
    </location>
</feature>
<dbReference type="STRING" id="455432.AWN90_20940"/>
<dbReference type="Gene3D" id="1.20.120.450">
    <property type="entry name" value="dinb family like domain"/>
    <property type="match status" value="1"/>
</dbReference>
<sequence length="198" mass="21309">MMTNIIELNRRAVDHSVQIVSRLTPADLDRPTPCAAWKLGDLLQHMIAQHRGFAAAARGNGADPEVWEARPLADDPAAEYADAAADVLAAFAEPGALERDFALPEVAPGFTAPGSQVLGFHLVDYVVHAWDVARALGIEYRLEEELAGYTLDVALAVPDDEHRTQPGASFAPVVPVRDSADAMDRILGALGRSPQWPN</sequence>
<dbReference type="EMBL" id="LWGR01000003">
    <property type="protein sequence ID" value="KZM75802.1"/>
    <property type="molecule type" value="Genomic_DNA"/>
</dbReference>
<proteinExistence type="predicted"/>
<evidence type="ECO:0000313" key="3">
    <source>
        <dbReference type="Proteomes" id="UP000076512"/>
    </source>
</evidence>
<reference evidence="2 3" key="1">
    <citation type="submission" date="2016-04" db="EMBL/GenBank/DDBJ databases">
        <authorList>
            <person name="Evans L.H."/>
            <person name="Alamgir A."/>
            <person name="Owens N."/>
            <person name="Weber N.D."/>
            <person name="Virtaneva K."/>
            <person name="Barbian K."/>
            <person name="Babar A."/>
            <person name="Rosenke K."/>
        </authorList>
    </citation>
    <scope>NUCLEOTIDE SEQUENCE [LARGE SCALE GENOMIC DNA]</scope>
    <source>
        <strain evidence="2 3">IFM 0406</strain>
    </source>
</reference>
<gene>
    <name evidence="2" type="ORF">AWN90_20940</name>
</gene>
<dbReference type="AlphaFoldDB" id="A0A161Z9M1"/>
<comment type="caution">
    <text evidence="2">The sequence shown here is derived from an EMBL/GenBank/DDBJ whole genome shotgun (WGS) entry which is preliminary data.</text>
</comment>
<dbReference type="Pfam" id="PF11716">
    <property type="entry name" value="MDMPI_N"/>
    <property type="match status" value="1"/>
</dbReference>
<dbReference type="InterPro" id="IPR017517">
    <property type="entry name" value="Maleyloyr_isom"/>
</dbReference>
<dbReference type="Proteomes" id="UP000076512">
    <property type="component" value="Unassembled WGS sequence"/>
</dbReference>
<dbReference type="SUPFAM" id="SSF109854">
    <property type="entry name" value="DinB/YfiT-like putative metalloenzymes"/>
    <property type="match status" value="1"/>
</dbReference>
<dbReference type="RefSeq" id="WP_067583859.1">
    <property type="nucleotide sequence ID" value="NZ_JABMCZ010000001.1"/>
</dbReference>